<name>A0A1R1YDE1_9FUNG</name>
<dbReference type="EMBL" id="LSSN01000257">
    <property type="protein sequence ID" value="OMJ24909.1"/>
    <property type="molecule type" value="Genomic_DNA"/>
</dbReference>
<accession>A0A1R1YDE1</accession>
<dbReference type="Proteomes" id="UP000187283">
    <property type="component" value="Unassembled WGS sequence"/>
</dbReference>
<reference evidence="1 2" key="1">
    <citation type="submission" date="2017-01" db="EMBL/GenBank/DDBJ databases">
        <authorList>
            <person name="Mah S.A."/>
            <person name="Swanson W.J."/>
            <person name="Moy G.W."/>
            <person name="Vacquier V.D."/>
        </authorList>
    </citation>
    <scope>NUCLEOTIDE SEQUENCE [LARGE SCALE GENOMIC DNA]</scope>
    <source>
        <strain evidence="1 2">GSMNP</strain>
    </source>
</reference>
<comment type="caution">
    <text evidence="1">The sequence shown here is derived from an EMBL/GenBank/DDBJ whole genome shotgun (WGS) entry which is preliminary data.</text>
</comment>
<sequence>MRLLGEAKQDSNVINIESGDKDKEKGIDHVFAKYRNVHELCEKSINAYLDCSSFRFVDLGSLFRSLKLL</sequence>
<dbReference type="AlphaFoldDB" id="A0A1R1YDE1"/>
<keyword evidence="2" id="KW-1185">Reference proteome</keyword>
<evidence type="ECO:0000313" key="1">
    <source>
        <dbReference type="EMBL" id="OMJ24909.1"/>
    </source>
</evidence>
<organism evidence="1 2">
    <name type="scientific">Smittium culicis</name>
    <dbReference type="NCBI Taxonomy" id="133412"/>
    <lineage>
        <taxon>Eukaryota</taxon>
        <taxon>Fungi</taxon>
        <taxon>Fungi incertae sedis</taxon>
        <taxon>Zoopagomycota</taxon>
        <taxon>Kickxellomycotina</taxon>
        <taxon>Harpellomycetes</taxon>
        <taxon>Harpellales</taxon>
        <taxon>Legeriomycetaceae</taxon>
        <taxon>Smittium</taxon>
    </lineage>
</organism>
<evidence type="ECO:0000313" key="2">
    <source>
        <dbReference type="Proteomes" id="UP000187283"/>
    </source>
</evidence>
<protein>
    <submittedName>
        <fullName evidence="1">Uncharacterized protein</fullName>
    </submittedName>
</protein>
<gene>
    <name evidence="1" type="ORF">AYI70_g1266</name>
</gene>
<proteinExistence type="predicted"/>